<proteinExistence type="predicted"/>
<name>A0A8J7URL4_METVO</name>
<dbReference type="RefSeq" id="WP_209590137.1">
    <property type="nucleotide sequence ID" value="NZ_JAGGMV010000001.1"/>
</dbReference>
<comment type="caution">
    <text evidence="1">The sequence shown here is derived from an EMBL/GenBank/DDBJ whole genome shotgun (WGS) entry which is preliminary data.</text>
</comment>
<evidence type="ECO:0000313" key="1">
    <source>
        <dbReference type="EMBL" id="MBP2200757.1"/>
    </source>
</evidence>
<accession>A0A8J7URL4</accession>
<gene>
    <name evidence="1" type="ORF">J3E07_000155</name>
</gene>
<sequence length="343" mass="39086">MTSNSKGKDFKTLKGNNGFKIPLFFFFILFILLSLNATFAETNIASINTNWEFKGDMTNNNPYSVFVNVPTEVKYEIKELKKVQYFKTLDYEDYDDEGYEYDMLNVGIEPLSELNGRTGFWIPPYSKVTFKFYGAGVDYLVVDYEEDEEDDNDEEDDDNNEGTIQSSIPKVIINITRGDDLDLDYTEDKMEIVGPMVLSNIKIIDMNEFIPAYKNNGIELSNVRLYVRGNLVNLAGGTISIVMPAPIVLNGYSEIDTYKAINGPKAWIDSYNTWIGKFKELSSKNNHIDSFLLPTITDYSISSNSLDVPAFAYTTDSPEEVGFYYVVKWEPKSSDLEVEDLFI</sequence>
<dbReference type="Proteomes" id="UP000740329">
    <property type="component" value="Unassembled WGS sequence"/>
</dbReference>
<organism evidence="1 2">
    <name type="scientific">Methanococcus voltae</name>
    <dbReference type="NCBI Taxonomy" id="2188"/>
    <lineage>
        <taxon>Archaea</taxon>
        <taxon>Methanobacteriati</taxon>
        <taxon>Methanobacteriota</taxon>
        <taxon>Methanomada group</taxon>
        <taxon>Methanococci</taxon>
        <taxon>Methanococcales</taxon>
        <taxon>Methanococcaceae</taxon>
        <taxon>Methanococcus</taxon>
    </lineage>
</organism>
<dbReference type="EMBL" id="JAGGMV010000001">
    <property type="protein sequence ID" value="MBP2200757.1"/>
    <property type="molecule type" value="Genomic_DNA"/>
</dbReference>
<dbReference type="AlphaFoldDB" id="A0A8J7URL4"/>
<protein>
    <submittedName>
        <fullName evidence="1">Uncharacterized protein</fullName>
    </submittedName>
</protein>
<evidence type="ECO:0000313" key="2">
    <source>
        <dbReference type="Proteomes" id="UP000740329"/>
    </source>
</evidence>
<reference evidence="1" key="1">
    <citation type="submission" date="2021-03" db="EMBL/GenBank/DDBJ databases">
        <title>Genomic Encyclopedia of Type Strains, Phase IV (KMG-V): Genome sequencing to study the core and pangenomes of soil and plant-associated prokaryotes.</title>
        <authorList>
            <person name="Whitman W."/>
        </authorList>
    </citation>
    <scope>NUCLEOTIDE SEQUENCE</scope>
    <source>
        <strain evidence="1">C4</strain>
    </source>
</reference>